<comment type="caution">
    <text evidence="1">The sequence shown here is derived from an EMBL/GenBank/DDBJ whole genome shotgun (WGS) entry which is preliminary data.</text>
</comment>
<name>A0A6A4SCX8_SCOMX</name>
<dbReference type="AlphaFoldDB" id="A0A6A4SCX8"/>
<dbReference type="EMBL" id="VEVO01000015">
    <property type="protein sequence ID" value="KAF0030128.1"/>
    <property type="molecule type" value="Genomic_DNA"/>
</dbReference>
<sequence length="96" mass="10445">MQVSSCTTGGSRRHPFLVVTGPLKKKKSVVTKITGVSSSWQVAFARAAQRCNAAVPTVNKMCCKYVILLIIYIGNNYSPETQAAVCEDRRHKSVTG</sequence>
<dbReference type="Proteomes" id="UP000438429">
    <property type="component" value="Unassembled WGS sequence"/>
</dbReference>
<organism evidence="1 2">
    <name type="scientific">Scophthalmus maximus</name>
    <name type="common">Turbot</name>
    <name type="synonym">Psetta maxima</name>
    <dbReference type="NCBI Taxonomy" id="52904"/>
    <lineage>
        <taxon>Eukaryota</taxon>
        <taxon>Metazoa</taxon>
        <taxon>Chordata</taxon>
        <taxon>Craniata</taxon>
        <taxon>Vertebrata</taxon>
        <taxon>Euteleostomi</taxon>
        <taxon>Actinopterygii</taxon>
        <taxon>Neopterygii</taxon>
        <taxon>Teleostei</taxon>
        <taxon>Neoteleostei</taxon>
        <taxon>Acanthomorphata</taxon>
        <taxon>Carangaria</taxon>
        <taxon>Pleuronectiformes</taxon>
        <taxon>Pleuronectoidei</taxon>
        <taxon>Scophthalmidae</taxon>
        <taxon>Scophthalmus</taxon>
    </lineage>
</organism>
<gene>
    <name evidence="1" type="ORF">F2P81_016859</name>
</gene>
<evidence type="ECO:0000313" key="1">
    <source>
        <dbReference type="EMBL" id="KAF0030128.1"/>
    </source>
</evidence>
<accession>A0A6A4SCX8</accession>
<proteinExistence type="predicted"/>
<protein>
    <submittedName>
        <fullName evidence="1">Uncharacterized protein</fullName>
    </submittedName>
</protein>
<evidence type="ECO:0000313" key="2">
    <source>
        <dbReference type="Proteomes" id="UP000438429"/>
    </source>
</evidence>
<reference evidence="1 2" key="1">
    <citation type="submission" date="2019-06" db="EMBL/GenBank/DDBJ databases">
        <title>Draft genomes of female and male turbot (Scophthalmus maximus).</title>
        <authorList>
            <person name="Xu H."/>
            <person name="Xu X.-W."/>
            <person name="Shao C."/>
            <person name="Chen S."/>
        </authorList>
    </citation>
    <scope>NUCLEOTIDE SEQUENCE [LARGE SCALE GENOMIC DNA]</scope>
    <source>
        <strain evidence="1">Ysfricsl-2016a</strain>
        <tissue evidence="1">Blood</tissue>
    </source>
</reference>